<keyword evidence="16" id="KW-0732">Signal</keyword>
<dbReference type="GO" id="GO:0046983">
    <property type="term" value="F:protein dimerization activity"/>
    <property type="evidence" value="ECO:0007669"/>
    <property type="project" value="InterPro"/>
</dbReference>
<feature type="signal peptide" evidence="16">
    <location>
        <begin position="1"/>
        <end position="34"/>
    </location>
</feature>
<dbReference type="Pfam" id="PF00094">
    <property type="entry name" value="VWD"/>
    <property type="match status" value="4"/>
</dbReference>
<evidence type="ECO:0000259" key="17">
    <source>
        <dbReference type="PROSITE" id="PS01225"/>
    </source>
</evidence>
<dbReference type="InterPro" id="IPR032394">
    <property type="entry name" value="Anoct_dimer"/>
</dbReference>
<dbReference type="SUPFAM" id="SSF57567">
    <property type="entry name" value="Serine protease inhibitors"/>
    <property type="match status" value="5"/>
</dbReference>
<dbReference type="PROSITE" id="PS01208">
    <property type="entry name" value="VWFC_1"/>
    <property type="match status" value="3"/>
</dbReference>
<dbReference type="GO" id="GO:0005615">
    <property type="term" value="C:extracellular space"/>
    <property type="evidence" value="ECO:0007669"/>
    <property type="project" value="TreeGrafter"/>
</dbReference>
<evidence type="ECO:0000256" key="11">
    <source>
        <dbReference type="ARBA" id="ARBA00023180"/>
    </source>
</evidence>
<dbReference type="InterPro" id="IPR002919">
    <property type="entry name" value="TIL_dom"/>
</dbReference>
<feature type="transmembrane region" description="Helical" evidence="15">
    <location>
        <begin position="3676"/>
        <end position="3700"/>
    </location>
</feature>
<evidence type="ECO:0000256" key="9">
    <source>
        <dbReference type="ARBA" id="ARBA00023084"/>
    </source>
</evidence>
<feature type="disulfide bond" evidence="13">
    <location>
        <begin position="2799"/>
        <end position="2848"/>
    </location>
</feature>
<evidence type="ECO:0000256" key="1">
    <source>
        <dbReference type="ARBA" id="ARBA00004498"/>
    </source>
</evidence>
<feature type="disulfide bond" evidence="13">
    <location>
        <begin position="2814"/>
        <end position="2866"/>
    </location>
</feature>
<dbReference type="InterPro" id="IPR049452">
    <property type="entry name" value="Anoctamin_TM"/>
</dbReference>
<dbReference type="SMART" id="SM00832">
    <property type="entry name" value="C8"/>
    <property type="match status" value="4"/>
</dbReference>
<evidence type="ECO:0000259" key="18">
    <source>
        <dbReference type="PROSITE" id="PS50184"/>
    </source>
</evidence>
<dbReference type="FunFam" id="2.10.25.10:FF:000284">
    <property type="entry name" value="von Willebrand factor"/>
    <property type="match status" value="1"/>
</dbReference>
<dbReference type="InterPro" id="IPR058753">
    <property type="entry name" value="TIL_OTOGL_Mucin"/>
</dbReference>
<evidence type="ECO:0000256" key="7">
    <source>
        <dbReference type="ARBA" id="ARBA00022737"/>
    </source>
</evidence>
<dbReference type="InterPro" id="IPR036465">
    <property type="entry name" value="vWFA_dom_sf"/>
</dbReference>
<dbReference type="SMART" id="SM00041">
    <property type="entry name" value="CT"/>
    <property type="match status" value="1"/>
</dbReference>
<dbReference type="InterPro" id="IPR001846">
    <property type="entry name" value="VWF_type-D"/>
</dbReference>
<feature type="transmembrane region" description="Helical" evidence="15">
    <location>
        <begin position="3329"/>
        <end position="3348"/>
    </location>
</feature>
<dbReference type="SMART" id="SM00216">
    <property type="entry name" value="VWD"/>
    <property type="match status" value="4"/>
</dbReference>
<feature type="transmembrane region" description="Helical" evidence="15">
    <location>
        <begin position="3625"/>
        <end position="3648"/>
    </location>
</feature>
<organism evidence="21 22">
    <name type="scientific">Aldrovandia affinis</name>
    <dbReference type="NCBI Taxonomy" id="143900"/>
    <lineage>
        <taxon>Eukaryota</taxon>
        <taxon>Metazoa</taxon>
        <taxon>Chordata</taxon>
        <taxon>Craniata</taxon>
        <taxon>Vertebrata</taxon>
        <taxon>Euteleostomi</taxon>
        <taxon>Actinopterygii</taxon>
        <taxon>Neopterygii</taxon>
        <taxon>Teleostei</taxon>
        <taxon>Notacanthiformes</taxon>
        <taxon>Halosauridae</taxon>
        <taxon>Aldrovandia</taxon>
    </lineage>
</organism>
<keyword evidence="22" id="KW-1185">Reference proteome</keyword>
<dbReference type="EMBL" id="JAINUG010000148">
    <property type="protein sequence ID" value="KAJ8392236.1"/>
    <property type="molecule type" value="Genomic_DNA"/>
</dbReference>
<dbReference type="Pfam" id="PF00092">
    <property type="entry name" value="VWA"/>
    <property type="match status" value="3"/>
</dbReference>
<feature type="region of interest" description="Disordered" evidence="14">
    <location>
        <begin position="3372"/>
        <end position="3398"/>
    </location>
</feature>
<dbReference type="FunFam" id="2.10.25.10:FF:000055">
    <property type="entry name" value="alpha-tectorin isoform X1"/>
    <property type="match status" value="1"/>
</dbReference>
<feature type="disulfide bond" evidence="13">
    <location>
        <begin position="2810"/>
        <end position="2864"/>
    </location>
</feature>
<keyword evidence="9" id="KW-0094">Blood coagulation</keyword>
<dbReference type="GO" id="GO:0031589">
    <property type="term" value="P:cell-substrate adhesion"/>
    <property type="evidence" value="ECO:0007669"/>
    <property type="project" value="TreeGrafter"/>
</dbReference>
<dbReference type="InterPro" id="IPR002035">
    <property type="entry name" value="VWF_A"/>
</dbReference>
<dbReference type="Gene3D" id="3.40.50.410">
    <property type="entry name" value="von Willebrand factor, type A domain"/>
    <property type="match status" value="3"/>
</dbReference>
<keyword evidence="4" id="KW-0272">Extracellular matrix</keyword>
<dbReference type="PROSITE" id="PS01225">
    <property type="entry name" value="CTCK_2"/>
    <property type="match status" value="1"/>
</dbReference>
<evidence type="ECO:0000256" key="6">
    <source>
        <dbReference type="ARBA" id="ARBA00022696"/>
    </source>
</evidence>
<evidence type="ECO:0000256" key="2">
    <source>
        <dbReference type="ARBA" id="ARBA00016619"/>
    </source>
</evidence>
<dbReference type="PROSITE" id="PS50184">
    <property type="entry name" value="VWFC_2"/>
    <property type="match status" value="3"/>
</dbReference>
<feature type="domain" description="VWFD" evidence="20">
    <location>
        <begin position="39"/>
        <end position="207"/>
    </location>
</feature>
<evidence type="ECO:0000256" key="12">
    <source>
        <dbReference type="ARBA" id="ARBA00025858"/>
    </source>
</evidence>
<evidence type="ECO:0000259" key="20">
    <source>
        <dbReference type="PROSITE" id="PS51233"/>
    </source>
</evidence>
<feature type="compositionally biased region" description="Low complexity" evidence="14">
    <location>
        <begin position="1464"/>
        <end position="1478"/>
    </location>
</feature>
<dbReference type="CDD" id="cd19941">
    <property type="entry name" value="TIL"/>
    <property type="match status" value="5"/>
</dbReference>
<dbReference type="PRINTS" id="PR00453">
    <property type="entry name" value="VWFADOMAIN"/>
</dbReference>
<dbReference type="PROSITE" id="PS51233">
    <property type="entry name" value="VWFD"/>
    <property type="match status" value="4"/>
</dbReference>
<evidence type="ECO:0000313" key="22">
    <source>
        <dbReference type="Proteomes" id="UP001221898"/>
    </source>
</evidence>
<evidence type="ECO:0000256" key="16">
    <source>
        <dbReference type="SAM" id="SignalP"/>
    </source>
</evidence>
<dbReference type="InterPro" id="IPR001007">
    <property type="entry name" value="VWF_dom"/>
</dbReference>
<reference evidence="21" key="1">
    <citation type="journal article" date="2023" name="Science">
        <title>Genome structures resolve the early diversification of teleost fishes.</title>
        <authorList>
            <person name="Parey E."/>
            <person name="Louis A."/>
            <person name="Montfort J."/>
            <person name="Bouchez O."/>
            <person name="Roques C."/>
            <person name="Iampietro C."/>
            <person name="Lluch J."/>
            <person name="Castinel A."/>
            <person name="Donnadieu C."/>
            <person name="Desvignes T."/>
            <person name="Floi Bucao C."/>
            <person name="Jouanno E."/>
            <person name="Wen M."/>
            <person name="Mejri S."/>
            <person name="Dirks R."/>
            <person name="Jansen H."/>
            <person name="Henkel C."/>
            <person name="Chen W.J."/>
            <person name="Zahm M."/>
            <person name="Cabau C."/>
            <person name="Klopp C."/>
            <person name="Thompson A.W."/>
            <person name="Robinson-Rechavi M."/>
            <person name="Braasch I."/>
            <person name="Lecointre G."/>
            <person name="Bobe J."/>
            <person name="Postlethwait J.H."/>
            <person name="Berthelot C."/>
            <person name="Roest Crollius H."/>
            <person name="Guiguen Y."/>
        </authorList>
    </citation>
    <scope>NUCLEOTIDE SEQUENCE</scope>
    <source>
        <strain evidence="21">NC1722</strain>
    </source>
</reference>
<evidence type="ECO:0000256" key="13">
    <source>
        <dbReference type="PROSITE-ProRule" id="PRU00039"/>
    </source>
</evidence>
<dbReference type="GO" id="GO:0031012">
    <property type="term" value="C:extracellular matrix"/>
    <property type="evidence" value="ECO:0007669"/>
    <property type="project" value="TreeGrafter"/>
</dbReference>
<keyword evidence="7" id="KW-0677">Repeat</keyword>
<gene>
    <name evidence="21" type="ORF">AAFF_G00078040</name>
</gene>
<evidence type="ECO:0000256" key="10">
    <source>
        <dbReference type="ARBA" id="ARBA00023157"/>
    </source>
</evidence>
<keyword evidence="8" id="KW-0130">Cell adhesion</keyword>
<evidence type="ECO:0000256" key="4">
    <source>
        <dbReference type="ARBA" id="ARBA00022530"/>
    </source>
</evidence>
<keyword evidence="15" id="KW-1133">Transmembrane helix</keyword>
<dbReference type="Pfam" id="PF04547">
    <property type="entry name" value="Anoctamin"/>
    <property type="match status" value="1"/>
</dbReference>
<dbReference type="InterPro" id="IPR006207">
    <property type="entry name" value="Cys_knot_C"/>
</dbReference>
<evidence type="ECO:0000256" key="5">
    <source>
        <dbReference type="ARBA" id="ARBA00022685"/>
    </source>
</evidence>
<dbReference type="CDD" id="cd01450">
    <property type="entry name" value="vWFA_subfamily_ECM"/>
    <property type="match status" value="3"/>
</dbReference>
<comment type="subunit">
    <text evidence="12">Multimeric. Interacts with F8.</text>
</comment>
<keyword evidence="15" id="KW-0472">Membrane</keyword>
<feature type="region of interest" description="Disordered" evidence="14">
    <location>
        <begin position="1697"/>
        <end position="1716"/>
    </location>
</feature>
<dbReference type="InterPro" id="IPR014853">
    <property type="entry name" value="VWF/SSPO/ZAN-like_Cys-rich_dom"/>
</dbReference>
<dbReference type="Pfam" id="PF01826">
    <property type="entry name" value="TIL"/>
    <property type="match status" value="2"/>
</dbReference>
<name>A0AAD7RXI8_9TELE</name>
<evidence type="ECO:0000313" key="21">
    <source>
        <dbReference type="EMBL" id="KAJ8392236.1"/>
    </source>
</evidence>
<dbReference type="Proteomes" id="UP001221898">
    <property type="component" value="Unassembled WGS sequence"/>
</dbReference>
<proteinExistence type="predicted"/>
<feature type="domain" description="VWFA" evidence="19">
    <location>
        <begin position="1515"/>
        <end position="1683"/>
    </location>
</feature>
<dbReference type="Pfam" id="PF25962">
    <property type="entry name" value="TIL_OTOGL_Mucin"/>
    <property type="match status" value="1"/>
</dbReference>
<dbReference type="Pfam" id="PF23244">
    <property type="entry name" value="VWF"/>
    <property type="match status" value="1"/>
</dbReference>
<feature type="domain" description="VWFC" evidence="18">
    <location>
        <begin position="2313"/>
        <end position="2385"/>
    </location>
</feature>
<feature type="domain" description="VWFD" evidence="20">
    <location>
        <begin position="1986"/>
        <end position="2164"/>
    </location>
</feature>
<feature type="domain" description="VWFD" evidence="20">
    <location>
        <begin position="391"/>
        <end position="565"/>
    </location>
</feature>
<dbReference type="SUPFAM" id="SSF57603">
    <property type="entry name" value="FnI-like domain"/>
    <property type="match status" value="1"/>
</dbReference>
<dbReference type="Pfam" id="PF16178">
    <property type="entry name" value="Anoct_dimer"/>
    <property type="match status" value="1"/>
</dbReference>
<accession>A0AAD7RXI8</accession>
<dbReference type="InterPro" id="IPR036084">
    <property type="entry name" value="Ser_inhib-like_sf"/>
</dbReference>
<feature type="region of interest" description="Disordered" evidence="14">
    <location>
        <begin position="3844"/>
        <end position="3901"/>
    </location>
</feature>
<feature type="transmembrane region" description="Helical" evidence="15">
    <location>
        <begin position="3408"/>
        <end position="3434"/>
    </location>
</feature>
<dbReference type="InterPro" id="IPR050780">
    <property type="entry name" value="Mucin_vWF_Thrombospondin_sf"/>
</dbReference>
<comment type="caution">
    <text evidence="21">The sequence shown here is derived from an EMBL/GenBank/DDBJ whole genome shotgun (WGS) entry which is preliminary data.</text>
</comment>
<evidence type="ECO:0000256" key="3">
    <source>
        <dbReference type="ARBA" id="ARBA00022525"/>
    </source>
</evidence>
<feature type="compositionally biased region" description="Polar residues" evidence="14">
    <location>
        <begin position="3882"/>
        <end position="3901"/>
    </location>
</feature>
<keyword evidence="6" id="KW-0356">Hemostasis</keyword>
<feature type="transmembrane region" description="Helical" evidence="15">
    <location>
        <begin position="3454"/>
        <end position="3482"/>
    </location>
</feature>
<dbReference type="PANTHER" id="PTHR11339">
    <property type="entry name" value="EXTRACELLULAR MATRIX GLYCOPROTEIN RELATED"/>
    <property type="match status" value="1"/>
</dbReference>
<keyword evidence="11" id="KW-0325">Glycoprotein</keyword>
<keyword evidence="15" id="KW-0812">Transmembrane</keyword>
<feature type="transmembrane region" description="Helical" evidence="15">
    <location>
        <begin position="3252"/>
        <end position="3278"/>
    </location>
</feature>
<feature type="transmembrane region" description="Helical" evidence="15">
    <location>
        <begin position="3503"/>
        <end position="3520"/>
    </location>
</feature>
<feature type="region of interest" description="Disordered" evidence="14">
    <location>
        <begin position="1455"/>
        <end position="1480"/>
    </location>
</feature>
<evidence type="ECO:0000256" key="15">
    <source>
        <dbReference type="SAM" id="Phobius"/>
    </source>
</evidence>
<sequence>MTEMGKHSWNVLSLALLFQLTGWLSVLWASGANGKAVPGRCSLFGQHHVHTFDGVLYEFPGDCSYMLAGDCHRRSFSLLADFRHGKRRGVTVYLGEFFELHLSVDGRLMQGENRLTLPYASSTIFAGLELGFYKLWSEEFGFEVKIDGSGNINLMLSKHHTNRTCGLCGNFNSLAEDDYTAQEGFLTKSSYDFANSWALHGAGEPCRRVSPPSKTCNTSKGTAADLMSRCDALRSSPSFLRCAHMVDPEAFALLCEEDSCHCGEDQACRCQAFLEYARSCASHGLPLHGWQTESQCSPSCPAGMKYNECTSPCSTTCQSLNIHEVCKEECVDGCSCPAGKVLEADRCVDVSQCSCMHTGRRYPPGSSIPQDCNTCVCRHGSWECTNEVCPGECFVTGQSHFKTFDNKFFTFSGTCQYLFAKDCQDNLFAAAIETVQCADDQDAVCTRSATLRFHQLANVTVKLKHGGVVAVDGMDIQTPLTHGPLHIKRTVLSSLRLSYGDDFQLDWDGQGKLLMKLGPAFTGKMCGLCGNYNGNQGDDFLTAAGLVETRVEGFGNSWKMNGECHDVVKQDTDPCILNPKRVRFAEESCSVVLSVQFEPCHNEVNPAPFLKNCRYDVCSCTDGQECLCSAVASYATACAGKGVLVNWRSPKFCELSCPGDQVYEQCGSPCNQSCRSLSFPDTDCRDLCLEGCYCPRGLFHSGESGECVPRAECPCYFDGEIYHPNDVFSDYQTICYCENGAMRCSSNEMPAAMLSDLFAEDLPATRARRSVSCPPPLQNLVCSSPREEGIECTKTCQNYDLECVSQGCISGCVCSPGMVRHRRDCIAPDQCPCYHNNKAYAPGQTVAMDCNTCVCRNRKWECSRIVCDGSCKTVGDSHYITFDGLKYSFPGLCQYVLVQDYCNGGHGTFRVLVENTACGVLGHRCTKSVTVLYQGGLITMEQGEVKMKKPVLKETEVEIVRSGLYYILLLGKDIVITWDKGTRLIVQIKGRYREKVCGLCGNFDGIQNNDLLSSNNQLEVGAADFGNSWKVNPSCADAVQLPSQCSDNILKLVTVEQSCHVLTSPLFRECNVMVNPEPYWEICTHDTCSCPSVGDCVCFCDAIASYAHECAQKGVAVHWRSNDLCPMSCQDLNKAEPEFECDWRYNTCASACPITCQHPEPLQCPQECVEGCQAYCPTGKILDEVAMQCVDPAQCQVCMHEGQRVSHGKKVILNHNVPELCKICHCEDSKLTCEKCPTQVGTTLAPTTYFTTPTPMPFSTPVPDDACDRAMDLAFLVDGSSALTEEEFEQVKLFILGVVERFRMGSAHTRATMLLFHSGVKSYEMQVQKWIFKRMVREMKYSGGDVAFMDEAIKYLSVFIYDKDKREHAGRVAIILTASTNPRPMKMTQRLLKKKDITTLTIALGPDASMAQIDYITKANPNSRAYILSSVEELDVRTVEVIDYLCTLGLEPEIPKPKPKPTRRVPTTTSPTTPGSSVHITPTQQILRPPAPTTAAPATAGILSTTPSSKWAIKDVTFIIEGSDMVGETDFNKTREFLEEAVSELMVSEEYIRITIIQYSYTVTVEFTHHEGERRSVLLERIRQIRWRGGGATNTGDALRTVSRTSSTHVQNPQEQKPQLVFMVTSNPPTDTIQRPAESTHTIIYPIGVGQKIKEVDLELLSFPEKPIMVGSYSDLHSVVKQLVNITRFTNTIIRPLSPTLPPRQPTLTPRTTLPPSVPCEKPMDVIFLLKESLGGVPSQFDDMKAFVKTFINSADIGSGSKGTQVSVIQYGERNTEDVSWREEQSRENLLSLVDSIIKRRPTPVTLGAALRFAVQSTISSASGGRPGVAKIVVMLVTDRSKDSVVEAANEALTAGVSVFPIGIGSHYDGNELNALAGHGVESNTIHLKSVEDLLVMVALGHTFIDKLCRAGPPGVCVDDNGNQRKPGETWVLSDQCHSLLCHPNGAVTMQSHRVNCELMERPACKNNLHSIKVPEPCGCRWTCPCMCMGSSTNHVVTFDGLALKLNGFCSYTLLRAEGAGGTEVLLHSGPCKASPNQICMKAMEVKVGEVSVVLKDDMTVTINGLENPAPFRTHGVEVTQYGAVMHQLKVEEQGYLVAFTPQNNEFTIQLNPTMVSNKTSGLCGYCDQDEQNDLTLPSGSLTSDSEAFIQAWTLPGAGGALCQPRTGEVCLQPVTDRCQVLRSTVFAPCHTAVPPEPFFNLCRQNGCHDGEICDLVSAYSRLCRLQGVCVNWRSQDFCPMPCPSSMVFDSCRTGCVEECGNSRPSPGDDITRGDGSHGGNGPLCMDTPTEGCFCPPGEVLHSGVCVSPDACSQCLDQHGRAFQYLDTWVPQDKPCQICMCLDNQHINCTARPCTDSKAPECGPCELLREKRESHCCPEYECVCDLVTCDLPEIPRCEDGLTVVLTNPGECRPVHDCACKREECALQARPPCPPHRRLAVKKTQCCDAQECVCDCQNSTRTCPPGYLTSSTTNDCHCTDVTCAADKVCVVSSVVYQVGSEWEESCKTCSCTDHQDGITGLHIVQCVDKVCNQICPMGSTYSRTEGECCGKCRKSSCLEKDEGGPMGDMFSGGHLRLVGERWRSPENRCMVSECVQVNNEVFISHTNVSCHQLDAPSCPLGTELHCSTDNCCPTCQCVPLDGCLMNHTVIGVGEKLMVDMCTNCQCSVEQGALRKYRLSCRRITCSPCPEGYTLEAIPDACCGRCIATSCRIQRPDGKIISLQANQTQEDGCSFHHCRVNGDRELVLETRITTCPPFDRAICLDEGGKVSQIGSSCCEMCTEPECKKTTGVLNYIKVDDCQSEHQLDLHYCEGKCRSKSMFSLEKNRVARECVCCAATATAALTVPLRCANGTLVEHQVLTVNGCDCQSQPCEDDVSARPSVSLPPFIANMAKWAPPGTDPPYGAPERIKISTAISESSSIHSDKFTSVPRLTSEYDLDMNGGFDPTEYLEERPETVVNNFVDSDSPEDMSNGLYFADGKRKVDYVLVYHYKRHSSLRRISGHHRLSIISNGSFTFSGGKKDPQLAQEMGVNVDLPDPADREKMVIREEFEASLVEAGLDIERDKEHKTQGTSFTRLHASWHVLSREAEFLKIKVPTTKSYELKRERGLSGAVSVLWRKINQPFQPKVPHLNSDNKTKFLSHSFSRDRLHLYNIQQKDTFFDNATRSRIVYEILRRTSCTGTCQTTGITTLIAKGVYDCAFPLHDGDFKTTGEEEQRNDRQLLHDEWARYRAFYKYQPVDLIRKYFGEKIGLYFAWLGVYTQLLIPASLVGVIVFFYGYATMETNVPSMEMCDRLQNFTMCPLCDGVCDFWHLSTACDTSRASHLFDNPATVFFAVFMSLWAAIFMELWKRRQISLNHSWDLMALEEEEEHPRPKYESTLLQKRQRRSKRQKTASGPGKLTWRDRLPGYIINISSILFMFGLTFSAVFGIIVYRVTTSALMAMSPDPETKSNVRVTVTATAVIINLLVILILDEIYGAVAVWLTELEIPKTEKEFEERLILKAFLLKFMNAYAPIFYVAFFKGRFAGRPGNYVYVFNDYRMEECAPGGCLIELCIQLSIIMLGKQLIQNNIFEIGIPKLKKLYRTLKERGAGPKGTDNQEARAPQRWDLDYDLEPFEGLAPEYMEMIIQFGFVSLFVASFPLAPLFALLNNIIEIRLDAKKFVTELRRPDAVRAKDIGIWYNILNGLGKFSVIINAFVISFTSDFIPRLVYQYMYSETGTMHGFIDHTLSYFNVSNFKPGTAPNSSQYDREVLVCRYKDYREPPWSAEAYQFSKQYWSVLAARLGFVILFQNLVMFLSMLVDWMIPDMPKEISERLKKEKTMMVDVFLREEKEKFQLIHNLFSKDGASRPRGDTLPLPHPHVQEEQAQNSGDAGPRPRCRAASFSQFSRQTPQSPSVRHTAV</sequence>
<feature type="disulfide bond" evidence="13">
    <location>
        <begin position="2784"/>
        <end position="2834"/>
    </location>
</feature>
<feature type="compositionally biased region" description="Low complexity" evidence="14">
    <location>
        <begin position="1706"/>
        <end position="1715"/>
    </location>
</feature>
<feature type="domain" description="VWFC" evidence="18">
    <location>
        <begin position="2640"/>
        <end position="2705"/>
    </location>
</feature>
<evidence type="ECO:0000259" key="19">
    <source>
        <dbReference type="PROSITE" id="PS50234"/>
    </source>
</evidence>
<comment type="subcellular location">
    <subcellularLocation>
        <location evidence="1">Secreted</location>
        <location evidence="1">Extracellular space</location>
        <location evidence="1">Extracellular matrix</location>
    </subcellularLocation>
</comment>
<evidence type="ECO:0000256" key="8">
    <source>
        <dbReference type="ARBA" id="ARBA00022889"/>
    </source>
</evidence>
<feature type="domain" description="VWFA" evidence="19">
    <location>
        <begin position="1272"/>
        <end position="1445"/>
    </location>
</feature>
<dbReference type="GO" id="GO:0007596">
    <property type="term" value="P:blood coagulation"/>
    <property type="evidence" value="ECO:0007669"/>
    <property type="project" value="TreeGrafter"/>
</dbReference>
<dbReference type="Pfam" id="PF08742">
    <property type="entry name" value="C8"/>
    <property type="match status" value="4"/>
</dbReference>
<keyword evidence="10 13" id="KW-1015">Disulfide bond</keyword>
<feature type="compositionally biased region" description="Basic residues" evidence="14">
    <location>
        <begin position="3382"/>
        <end position="3391"/>
    </location>
</feature>
<dbReference type="PANTHER" id="PTHR11339:SF361">
    <property type="entry name" value="VON WILLEBRAND FACTOR"/>
    <property type="match status" value="1"/>
</dbReference>
<feature type="domain" description="VWFA" evidence="19">
    <location>
        <begin position="1725"/>
        <end position="1908"/>
    </location>
</feature>
<feature type="transmembrane region" description="Helical" evidence="15">
    <location>
        <begin position="3779"/>
        <end position="3804"/>
    </location>
</feature>
<keyword evidence="5" id="KW-0165">Cleavage on pair of basic residues</keyword>
<dbReference type="FunFam" id="2.10.25.10:FF:000674">
    <property type="entry name" value="Mucin-2"/>
    <property type="match status" value="1"/>
</dbReference>
<feature type="domain" description="VWFC" evidence="18">
    <location>
        <begin position="2486"/>
        <end position="2552"/>
    </location>
</feature>
<dbReference type="SMART" id="SM00215">
    <property type="entry name" value="VWC_out"/>
    <property type="match status" value="2"/>
</dbReference>
<dbReference type="SMART" id="SM00327">
    <property type="entry name" value="VWA"/>
    <property type="match status" value="3"/>
</dbReference>
<feature type="domain" description="CTCK" evidence="17">
    <location>
        <begin position="2784"/>
        <end position="2872"/>
    </location>
</feature>
<keyword evidence="3" id="KW-0964">Secreted</keyword>
<dbReference type="SMART" id="SM00214">
    <property type="entry name" value="VWC"/>
    <property type="match status" value="5"/>
</dbReference>
<dbReference type="Gene3D" id="2.10.25.10">
    <property type="entry name" value="Laminin"/>
    <property type="match status" value="4"/>
</dbReference>
<feature type="chain" id="PRO_5041903336" description="von Willebrand factor" evidence="16">
    <location>
        <begin position="35"/>
        <end position="3901"/>
    </location>
</feature>
<dbReference type="PROSITE" id="PS50234">
    <property type="entry name" value="VWFA"/>
    <property type="match status" value="3"/>
</dbReference>
<protein>
    <recommendedName>
        <fullName evidence="2">von Willebrand factor</fullName>
    </recommendedName>
</protein>
<feature type="domain" description="VWFD" evidence="20">
    <location>
        <begin position="869"/>
        <end position="1036"/>
    </location>
</feature>
<evidence type="ECO:0000256" key="14">
    <source>
        <dbReference type="SAM" id="MobiDB-lite"/>
    </source>
</evidence>
<dbReference type="PROSITE" id="PS01185">
    <property type="entry name" value="CTCK_1"/>
    <property type="match status" value="1"/>
</dbReference>
<dbReference type="SUPFAM" id="SSF53300">
    <property type="entry name" value="vWA-like"/>
    <property type="match status" value="3"/>
</dbReference>